<dbReference type="Pfam" id="PF01408">
    <property type="entry name" value="GFO_IDH_MocA"/>
    <property type="match status" value="1"/>
</dbReference>
<dbReference type="Proteomes" id="UP001597438">
    <property type="component" value="Unassembled WGS sequence"/>
</dbReference>
<name>A0ABW5WZR7_9FLAO</name>
<dbReference type="InterPro" id="IPR055170">
    <property type="entry name" value="GFO_IDH_MocA-like_dom"/>
</dbReference>
<feature type="domain" description="Gfo/Idh/MocA-like oxidoreductase N-terminal" evidence="1">
    <location>
        <begin position="25"/>
        <end position="134"/>
    </location>
</feature>
<evidence type="ECO:0000313" key="3">
    <source>
        <dbReference type="EMBL" id="MFD2832325.1"/>
    </source>
</evidence>
<dbReference type="SUPFAM" id="SSF55347">
    <property type="entry name" value="Glyceraldehyde-3-phosphate dehydrogenase-like, C-terminal domain"/>
    <property type="match status" value="1"/>
</dbReference>
<accession>A0ABW5WZR7</accession>
<dbReference type="PANTHER" id="PTHR43377">
    <property type="entry name" value="BILIVERDIN REDUCTASE A"/>
    <property type="match status" value="1"/>
</dbReference>
<feature type="domain" description="GFO/IDH/MocA-like oxidoreductase" evidence="2">
    <location>
        <begin position="145"/>
        <end position="271"/>
    </location>
</feature>
<dbReference type="RefSeq" id="WP_251740375.1">
    <property type="nucleotide sequence ID" value="NZ_JBHUOJ010000007.1"/>
</dbReference>
<dbReference type="Gene3D" id="3.30.360.10">
    <property type="entry name" value="Dihydrodipicolinate Reductase, domain 2"/>
    <property type="match status" value="1"/>
</dbReference>
<dbReference type="SUPFAM" id="SSF51735">
    <property type="entry name" value="NAD(P)-binding Rossmann-fold domains"/>
    <property type="match status" value="1"/>
</dbReference>
<gene>
    <name evidence="3" type="ORF">ACFSYS_03440</name>
</gene>
<evidence type="ECO:0000313" key="4">
    <source>
        <dbReference type="Proteomes" id="UP001597438"/>
    </source>
</evidence>
<evidence type="ECO:0000259" key="1">
    <source>
        <dbReference type="Pfam" id="PF01408"/>
    </source>
</evidence>
<protein>
    <submittedName>
        <fullName evidence="3">Gfo/Idh/MocA family protein</fullName>
    </submittedName>
</protein>
<evidence type="ECO:0000259" key="2">
    <source>
        <dbReference type="Pfam" id="PF22725"/>
    </source>
</evidence>
<organism evidence="3 4">
    <name type="scientific">Christiangramia antarctica</name>
    <dbReference type="NCBI Taxonomy" id="2058158"/>
    <lineage>
        <taxon>Bacteria</taxon>
        <taxon>Pseudomonadati</taxon>
        <taxon>Bacteroidota</taxon>
        <taxon>Flavobacteriia</taxon>
        <taxon>Flavobacteriales</taxon>
        <taxon>Flavobacteriaceae</taxon>
        <taxon>Christiangramia</taxon>
    </lineage>
</organism>
<dbReference type="InterPro" id="IPR000683">
    <property type="entry name" value="Gfo/Idh/MocA-like_OxRdtase_N"/>
</dbReference>
<dbReference type="Gene3D" id="3.40.50.720">
    <property type="entry name" value="NAD(P)-binding Rossmann-like Domain"/>
    <property type="match status" value="1"/>
</dbReference>
<reference evidence="4" key="1">
    <citation type="journal article" date="2019" name="Int. J. Syst. Evol. Microbiol.">
        <title>The Global Catalogue of Microorganisms (GCM) 10K type strain sequencing project: providing services to taxonomists for standard genome sequencing and annotation.</title>
        <authorList>
            <consortium name="The Broad Institute Genomics Platform"/>
            <consortium name="The Broad Institute Genome Sequencing Center for Infectious Disease"/>
            <person name="Wu L."/>
            <person name="Ma J."/>
        </authorList>
    </citation>
    <scope>NUCLEOTIDE SEQUENCE [LARGE SCALE GENOMIC DNA]</scope>
    <source>
        <strain evidence="4">KCTC 52925</strain>
    </source>
</reference>
<dbReference type="PANTHER" id="PTHR43377:SF1">
    <property type="entry name" value="BILIVERDIN REDUCTASE A"/>
    <property type="match status" value="1"/>
</dbReference>
<keyword evidence="4" id="KW-1185">Reference proteome</keyword>
<dbReference type="InterPro" id="IPR051450">
    <property type="entry name" value="Gfo/Idh/MocA_Oxidoreductases"/>
</dbReference>
<dbReference type="InterPro" id="IPR036291">
    <property type="entry name" value="NAD(P)-bd_dom_sf"/>
</dbReference>
<sequence>MTIFISQSIFAQTSKKFALAGLSHGHVDWFFNREAQDFELVGIYETNEDLVKKYMERYDLDQGIFYDDLETMLNETKPDAVSAFGATSEHLSIVKACAPKKIDVMVEKPLATTYKDALEIQSLAEENHILVLTNFETSWYASTKYIQEQVGENRLGDLTKILVNDGHEGPKEIGVSEEFLEILVDPEKNGGGALFDFGCYGANLMTALMNGEKPLSVTAVTAQNKPEIYANVDDEATIILQYPKTQGIIQASWNWPYSRKDMAVYGTHGYIVAKNSEEIQKKLKEDPEALEIQLSPREQKYRDPFSYFYGVMTGDIKYNEKSLYSLPINVTVVEILEAAKKSAEMNKSVFLK</sequence>
<proteinExistence type="predicted"/>
<comment type="caution">
    <text evidence="3">The sequence shown here is derived from an EMBL/GenBank/DDBJ whole genome shotgun (WGS) entry which is preliminary data.</text>
</comment>
<dbReference type="EMBL" id="JBHUOJ010000007">
    <property type="protein sequence ID" value="MFD2832325.1"/>
    <property type="molecule type" value="Genomic_DNA"/>
</dbReference>
<dbReference type="Pfam" id="PF22725">
    <property type="entry name" value="GFO_IDH_MocA_C3"/>
    <property type="match status" value="1"/>
</dbReference>